<dbReference type="PROSITE" id="PS00211">
    <property type="entry name" value="ABC_TRANSPORTER_1"/>
    <property type="match status" value="1"/>
</dbReference>
<dbReference type="EMBL" id="CP081297">
    <property type="protein sequence ID" value="QZD86878.1"/>
    <property type="molecule type" value="Genomic_DNA"/>
</dbReference>
<dbReference type="CDD" id="cd03255">
    <property type="entry name" value="ABC_MJ0796_LolCDE_FtsE"/>
    <property type="match status" value="1"/>
</dbReference>
<reference evidence="6 7" key="1">
    <citation type="submission" date="2021-08" db="EMBL/GenBank/DDBJ databases">
        <title>Comparative Genomics Analysis of the Genus Qipengyuania Reveals Extensive Genetic Diversity and Metabolic Versatility, Including the Description of Fifteen Novel Species.</title>
        <authorList>
            <person name="Liu Y."/>
        </authorList>
    </citation>
    <scope>NUCLEOTIDE SEQUENCE [LARGE SCALE GENOMIC DNA]</scope>
    <source>
        <strain evidence="6 7">1XM2-8</strain>
    </source>
</reference>
<feature type="domain" description="ABC transporter" evidence="5">
    <location>
        <begin position="17"/>
        <end position="244"/>
    </location>
</feature>
<gene>
    <name evidence="6" type="ORF">K3166_11895</name>
</gene>
<dbReference type="PANTHER" id="PTHR42798:SF2">
    <property type="entry name" value="ABC TRANSPORTER ATP-BINDING PROTEIN MG467-RELATED"/>
    <property type="match status" value="1"/>
</dbReference>
<dbReference type="PANTHER" id="PTHR42798">
    <property type="entry name" value="LIPOPROTEIN-RELEASING SYSTEM ATP-BINDING PROTEIN LOLD"/>
    <property type="match status" value="1"/>
</dbReference>
<dbReference type="InterPro" id="IPR017871">
    <property type="entry name" value="ABC_transporter-like_CS"/>
</dbReference>
<evidence type="ECO:0000256" key="3">
    <source>
        <dbReference type="ARBA" id="ARBA00022741"/>
    </source>
</evidence>
<dbReference type="SUPFAM" id="SSF52540">
    <property type="entry name" value="P-loop containing nucleoside triphosphate hydrolases"/>
    <property type="match status" value="1"/>
</dbReference>
<keyword evidence="3" id="KW-0547">Nucleotide-binding</keyword>
<dbReference type="PROSITE" id="PS50893">
    <property type="entry name" value="ABC_TRANSPORTER_2"/>
    <property type="match status" value="1"/>
</dbReference>
<name>A0ABX8ZGL6_9SPHN</name>
<evidence type="ECO:0000313" key="7">
    <source>
        <dbReference type="Proteomes" id="UP000824280"/>
    </source>
</evidence>
<sequence>MSDAVDTKPSKRRETAFVGQSLKKTYITGETQVHALRGVDLEIKAGEILVLLGPSGSGKSTLLNIIGGLDRPTSGQLWYRDTELTALNEAELTRFRRASIGFIFQFYNLIPSLTAEENVRLVIDIADDPMPAKDALELVGLADRRHHFPAQLSGGEQQRVAVARAIAKRPGVLLCDEPTGALDSATGVRVLETLAQANRELGTTLILITHNAGIAAMADRVFNFLDGQIASIQTNDVRISASEMVW</sequence>
<proteinExistence type="inferred from homology"/>
<organism evidence="6 7">
    <name type="scientific">Qipengyuania psychrotolerans</name>
    <dbReference type="NCBI Taxonomy" id="2867238"/>
    <lineage>
        <taxon>Bacteria</taxon>
        <taxon>Pseudomonadati</taxon>
        <taxon>Pseudomonadota</taxon>
        <taxon>Alphaproteobacteria</taxon>
        <taxon>Sphingomonadales</taxon>
        <taxon>Erythrobacteraceae</taxon>
        <taxon>Qipengyuania</taxon>
    </lineage>
</organism>
<dbReference type="RefSeq" id="WP_221422419.1">
    <property type="nucleotide sequence ID" value="NZ_CP081297.1"/>
</dbReference>
<dbReference type="InterPro" id="IPR003593">
    <property type="entry name" value="AAA+_ATPase"/>
</dbReference>
<dbReference type="InterPro" id="IPR003439">
    <property type="entry name" value="ABC_transporter-like_ATP-bd"/>
</dbReference>
<evidence type="ECO:0000259" key="5">
    <source>
        <dbReference type="PROSITE" id="PS50893"/>
    </source>
</evidence>
<evidence type="ECO:0000256" key="1">
    <source>
        <dbReference type="ARBA" id="ARBA00005417"/>
    </source>
</evidence>
<evidence type="ECO:0000313" key="6">
    <source>
        <dbReference type="EMBL" id="QZD86878.1"/>
    </source>
</evidence>
<keyword evidence="2" id="KW-0813">Transport</keyword>
<dbReference type="Proteomes" id="UP000824280">
    <property type="component" value="Chromosome"/>
</dbReference>
<dbReference type="InterPro" id="IPR027417">
    <property type="entry name" value="P-loop_NTPase"/>
</dbReference>
<dbReference type="GO" id="GO:0005524">
    <property type="term" value="F:ATP binding"/>
    <property type="evidence" value="ECO:0007669"/>
    <property type="project" value="UniProtKB-KW"/>
</dbReference>
<evidence type="ECO:0000256" key="4">
    <source>
        <dbReference type="ARBA" id="ARBA00022840"/>
    </source>
</evidence>
<comment type="similarity">
    <text evidence="1">Belongs to the ABC transporter superfamily.</text>
</comment>
<dbReference type="SMART" id="SM00382">
    <property type="entry name" value="AAA"/>
    <property type="match status" value="1"/>
</dbReference>
<keyword evidence="4 6" id="KW-0067">ATP-binding</keyword>
<evidence type="ECO:0000256" key="2">
    <source>
        <dbReference type="ARBA" id="ARBA00022448"/>
    </source>
</evidence>
<dbReference type="Pfam" id="PF00005">
    <property type="entry name" value="ABC_tran"/>
    <property type="match status" value="1"/>
</dbReference>
<protein>
    <submittedName>
        <fullName evidence="6">ABC transporter ATP-binding protein</fullName>
    </submittedName>
</protein>
<dbReference type="InterPro" id="IPR017911">
    <property type="entry name" value="MacB-like_ATP-bd"/>
</dbReference>
<dbReference type="Gene3D" id="3.40.50.300">
    <property type="entry name" value="P-loop containing nucleotide triphosphate hydrolases"/>
    <property type="match status" value="1"/>
</dbReference>
<keyword evidence="7" id="KW-1185">Reference proteome</keyword>
<accession>A0ABX8ZGL6</accession>